<dbReference type="InterPro" id="IPR036864">
    <property type="entry name" value="Zn2-C6_fun-type_DNA-bd_sf"/>
</dbReference>
<reference evidence="11" key="2">
    <citation type="submission" date="2020-04" db="EMBL/GenBank/DDBJ databases">
        <authorList>
            <person name="Santos R.A.C."/>
            <person name="Steenwyk J.L."/>
            <person name="Rivero-Menendez O."/>
            <person name="Mead M.E."/>
            <person name="Silva L.P."/>
            <person name="Bastos R.W."/>
            <person name="Alastruey-Izquierdo A."/>
            <person name="Goldman G.H."/>
            <person name="Rokas A."/>
        </authorList>
    </citation>
    <scope>NUCLEOTIDE SEQUENCE</scope>
    <source>
        <strain evidence="11">CNM-CM6805</strain>
    </source>
</reference>
<dbReference type="Gene3D" id="3.90.25.10">
    <property type="entry name" value="UDP-galactose 4-epimerase, domain 1"/>
    <property type="match status" value="1"/>
</dbReference>
<dbReference type="Pfam" id="PF00106">
    <property type="entry name" value="adh_short"/>
    <property type="match status" value="1"/>
</dbReference>
<dbReference type="InterPro" id="IPR001138">
    <property type="entry name" value="Zn2Cys6_DnaBD"/>
</dbReference>
<sequence>MSKILTVFGATGKQGGSIIRTILQDAKLSQEFKIRGITRDTTKPGAQALSKQGVELRNADMNSKASLVQALQGSHSVFLVTTPAWGAAGADAELVHGKNVADAAKEIGVQHLIFSSLLNVTETSGGRLKHVPHFDQKAQVEQYIRSIGVPATFVLPGYFMTNYSQMGMLRKGEDGVYTLAYPVSQSAKFPLVDIENDMGKYVAAALKNPSESLSAQILVAEDYYTPTRILEEFEEVTGQKARFVQVDSDTYKSFMPDPIGEEMLENHLFIENPGYYNGRDLKESNGWLDKAGCSPGGIGYSLCCAFKAKGLRVFATARRLEDLASLEAKGIETLALTVDDLQSVQQCYAEIERRVGSRGLDYLVNNAYVNPASSSLPLPFKADRSQLQWSNIYLDYTVPAMEVDLQEARQLFETNFFAVILMSQTFLPLLLKAKGTIVQIGSVSGVMPYVFGSVYNASKAALHSLSDTMRIELAPFGVKVTTVITGGVQSRIAREDRQLAPESLYQGILAEYNRRVQHSQEGAMSRDGYAKSVVAQILRHSGSGSYKKWIWEGNKSKLIRFFVGGWLWRKVKCDQKRPVCSRCHEGGFACVYSSSKKKPGPARGTRKTARRTAKSPAKTAHSFVAPEQNDEHVSSFFSDIFVASPATGFHLDADAGFSTSDGTSQSQSLFSGLTPLVPGAGPSVTTELGISPEMQAKLVHDFFDFVHYSMPLFRKDDFLQQYEDGTINRSILLTVLAVTAKSLGLPQGWQIANIDDCLQRLLKNDPLEGPTQPALLLDAFRQSCLLAFYRFHQGHGGDAWDYISRISRKALRLGLHQLDSTDRYNSFDDILTTPANLEEWRYVWWCIYCLDSYSNIMAATPFVVEKESIRTALVATSLEGSSVSCDGSTVEQFLPTDTRDLWRISAEMGARSTPASYFNMHIVTTTLLREAAAIFRLRRQSPSEGLQQRRSQLGDHLSAVLLSLPPQFLREACNAFANESSVDHHARLVCLLHLHAARLLNTITFDPSDDSAWIASWERSLAHSEAIVAVIREWDSRYCSTVDPAICLIVFCTLILLYLHEIHEATPGMPALSERLQAERNIVLLFLEQFAKIWALPSSLKASFEKFTSVVHGPLSSYDIGQVLIQVPGPFRPWRGLLGLAPNPRDPLTPQEPGIDLSGLDFSFDFFSPL</sequence>
<protein>
    <recommendedName>
        <fullName evidence="10">Xylanolytic transcriptional activator regulatory domain-containing protein</fullName>
    </recommendedName>
</protein>
<accession>A0A8H4M6T1</accession>
<dbReference type="CDD" id="cd05251">
    <property type="entry name" value="NmrA_like_SDR_a"/>
    <property type="match status" value="1"/>
</dbReference>
<evidence type="ECO:0000313" key="12">
    <source>
        <dbReference type="Proteomes" id="UP000653565"/>
    </source>
</evidence>
<keyword evidence="8" id="KW-0539">Nucleus</keyword>
<comment type="caution">
    <text evidence="11">The sequence shown here is derived from an EMBL/GenBank/DDBJ whole genome shotgun (WGS) entry which is preliminary data.</text>
</comment>
<dbReference type="GO" id="GO:0005811">
    <property type="term" value="C:lipid droplet"/>
    <property type="evidence" value="ECO:0007669"/>
    <property type="project" value="TreeGrafter"/>
</dbReference>
<reference evidence="11" key="1">
    <citation type="journal article" date="2020" name="bioRxiv">
        <title>Genomic and phenotypic heterogeneity of clinical isolates of the human pathogens Aspergillus fumigatus, Aspergillus lentulus and Aspergillus fumigatiaffinis.</title>
        <authorList>
            <person name="dos Santos R.A.C."/>
            <person name="Steenwyk J.L."/>
            <person name="Rivero-Menendez O."/>
            <person name="Mead M.E."/>
            <person name="Silva L.P."/>
            <person name="Bastos R.W."/>
            <person name="Alastruey-Izquierdo A."/>
            <person name="Goldman G.H."/>
            <person name="Rokas A."/>
        </authorList>
    </citation>
    <scope>NUCLEOTIDE SEQUENCE</scope>
    <source>
        <strain evidence="11">CNM-CM6805</strain>
    </source>
</reference>
<dbReference type="CDD" id="cd00067">
    <property type="entry name" value="GAL4"/>
    <property type="match status" value="1"/>
</dbReference>
<evidence type="ECO:0000259" key="10">
    <source>
        <dbReference type="SMART" id="SM00906"/>
    </source>
</evidence>
<dbReference type="GO" id="GO:0000981">
    <property type="term" value="F:DNA-binding transcription factor activity, RNA polymerase II-specific"/>
    <property type="evidence" value="ECO:0007669"/>
    <property type="project" value="InterPro"/>
</dbReference>
<dbReference type="EMBL" id="JAAAPX010000093">
    <property type="protein sequence ID" value="KAF4232254.1"/>
    <property type="molecule type" value="Genomic_DNA"/>
</dbReference>
<dbReference type="PRINTS" id="PR00080">
    <property type="entry name" value="SDRFAMILY"/>
</dbReference>
<dbReference type="AlphaFoldDB" id="A0A8H4M6T1"/>
<dbReference type="SUPFAM" id="SSF57701">
    <property type="entry name" value="Zn2/Cys6 DNA-binding domain"/>
    <property type="match status" value="1"/>
</dbReference>
<evidence type="ECO:0000313" key="11">
    <source>
        <dbReference type="EMBL" id="KAF4232254.1"/>
    </source>
</evidence>
<dbReference type="PANTHER" id="PTHR44169">
    <property type="entry name" value="NADPH-DEPENDENT 1-ACYLDIHYDROXYACETONE PHOSPHATE REDUCTASE"/>
    <property type="match status" value="1"/>
</dbReference>
<dbReference type="GO" id="GO:0019433">
    <property type="term" value="P:triglyceride catabolic process"/>
    <property type="evidence" value="ECO:0007669"/>
    <property type="project" value="TreeGrafter"/>
</dbReference>
<dbReference type="InterPro" id="IPR002347">
    <property type="entry name" value="SDR_fam"/>
</dbReference>
<dbReference type="Gene3D" id="4.10.240.10">
    <property type="entry name" value="Zn(2)-C6 fungal-type DNA-binding domain"/>
    <property type="match status" value="1"/>
</dbReference>
<dbReference type="GO" id="GO:0044550">
    <property type="term" value="P:secondary metabolite biosynthetic process"/>
    <property type="evidence" value="ECO:0007669"/>
    <property type="project" value="UniProtKB-ARBA"/>
</dbReference>
<dbReference type="SUPFAM" id="SSF51735">
    <property type="entry name" value="NAD(P)-binding Rossmann-fold domains"/>
    <property type="match status" value="2"/>
</dbReference>
<keyword evidence="5" id="KW-0805">Transcription regulation</keyword>
<dbReference type="GO" id="GO:0006654">
    <property type="term" value="P:phosphatidic acid biosynthetic process"/>
    <property type="evidence" value="ECO:0007669"/>
    <property type="project" value="TreeGrafter"/>
</dbReference>
<dbReference type="Pfam" id="PF05368">
    <property type="entry name" value="NmrA"/>
    <property type="match status" value="1"/>
</dbReference>
<evidence type="ECO:0000256" key="7">
    <source>
        <dbReference type="ARBA" id="ARBA00023163"/>
    </source>
</evidence>
<comment type="similarity">
    <text evidence="1">Belongs to the short-chain dehydrogenases/reductases (SDR) family.</text>
</comment>
<proteinExistence type="inferred from homology"/>
<keyword evidence="7" id="KW-0804">Transcription</keyword>
<dbReference type="CDD" id="cd12148">
    <property type="entry name" value="fungal_TF_MHR"/>
    <property type="match status" value="1"/>
</dbReference>
<dbReference type="GO" id="GO:0005783">
    <property type="term" value="C:endoplasmic reticulum"/>
    <property type="evidence" value="ECO:0007669"/>
    <property type="project" value="TreeGrafter"/>
</dbReference>
<dbReference type="GO" id="GO:0003677">
    <property type="term" value="F:DNA binding"/>
    <property type="evidence" value="ECO:0007669"/>
    <property type="project" value="UniProtKB-KW"/>
</dbReference>
<evidence type="ECO:0000256" key="5">
    <source>
        <dbReference type="ARBA" id="ARBA00023015"/>
    </source>
</evidence>
<keyword evidence="12" id="KW-1185">Reference proteome</keyword>
<evidence type="ECO:0000256" key="6">
    <source>
        <dbReference type="ARBA" id="ARBA00023125"/>
    </source>
</evidence>
<dbReference type="GO" id="GO:0006351">
    <property type="term" value="P:DNA-templated transcription"/>
    <property type="evidence" value="ECO:0007669"/>
    <property type="project" value="InterPro"/>
</dbReference>
<name>A0A8H4M6T1_9EURO</name>
<evidence type="ECO:0000256" key="9">
    <source>
        <dbReference type="SAM" id="MobiDB-lite"/>
    </source>
</evidence>
<evidence type="ECO:0000256" key="8">
    <source>
        <dbReference type="ARBA" id="ARBA00023242"/>
    </source>
</evidence>
<evidence type="ECO:0000256" key="1">
    <source>
        <dbReference type="ARBA" id="ARBA00006484"/>
    </source>
</evidence>
<dbReference type="InterPro" id="IPR036291">
    <property type="entry name" value="NAD(P)-bd_dom_sf"/>
</dbReference>
<dbReference type="PRINTS" id="PR00081">
    <property type="entry name" value="GDHRDH"/>
</dbReference>
<dbReference type="InterPro" id="IPR007219">
    <property type="entry name" value="XnlR_reg_dom"/>
</dbReference>
<keyword evidence="4" id="KW-0560">Oxidoreductase</keyword>
<feature type="domain" description="Xylanolytic transcriptional activator regulatory" evidence="10">
    <location>
        <begin position="799"/>
        <end position="880"/>
    </location>
</feature>
<dbReference type="InterPro" id="IPR020904">
    <property type="entry name" value="Sc_DH/Rdtase_CS"/>
</dbReference>
<keyword evidence="2" id="KW-0479">Metal-binding</keyword>
<evidence type="ECO:0000256" key="2">
    <source>
        <dbReference type="ARBA" id="ARBA00022723"/>
    </source>
</evidence>
<gene>
    <name evidence="11" type="ORF">CNMCM6805_010090</name>
</gene>
<dbReference type="PANTHER" id="PTHR44169:SF15">
    <property type="entry name" value="CHAIN DEHYDROGENASE_REDUCTASE (AYR1), PUTATIVE (AFU_ORTHOLOGUE AFUA_4G04530)-RELATED"/>
    <property type="match status" value="1"/>
</dbReference>
<feature type="region of interest" description="Disordered" evidence="9">
    <location>
        <begin position="596"/>
        <end position="622"/>
    </location>
</feature>
<dbReference type="Pfam" id="PF04082">
    <property type="entry name" value="Fungal_trans"/>
    <property type="match status" value="1"/>
</dbReference>
<dbReference type="Proteomes" id="UP000653565">
    <property type="component" value="Unassembled WGS sequence"/>
</dbReference>
<evidence type="ECO:0000256" key="3">
    <source>
        <dbReference type="ARBA" id="ARBA00022857"/>
    </source>
</evidence>
<feature type="compositionally biased region" description="Basic residues" evidence="9">
    <location>
        <begin position="596"/>
        <end position="613"/>
    </location>
</feature>
<dbReference type="PROSITE" id="PS00061">
    <property type="entry name" value="ADH_SHORT"/>
    <property type="match status" value="1"/>
</dbReference>
<dbReference type="InterPro" id="IPR008030">
    <property type="entry name" value="NmrA-like"/>
</dbReference>
<dbReference type="SMART" id="SM00906">
    <property type="entry name" value="Fungal_trans"/>
    <property type="match status" value="1"/>
</dbReference>
<dbReference type="Gene3D" id="3.40.50.720">
    <property type="entry name" value="NAD(P)-binding Rossmann-like Domain"/>
    <property type="match status" value="2"/>
</dbReference>
<dbReference type="GO" id="GO:0004806">
    <property type="term" value="F:triacylglycerol lipase activity"/>
    <property type="evidence" value="ECO:0007669"/>
    <property type="project" value="TreeGrafter"/>
</dbReference>
<organism evidence="11 12">
    <name type="scientific">Aspergillus fumigatiaffinis</name>
    <dbReference type="NCBI Taxonomy" id="340414"/>
    <lineage>
        <taxon>Eukaryota</taxon>
        <taxon>Fungi</taxon>
        <taxon>Dikarya</taxon>
        <taxon>Ascomycota</taxon>
        <taxon>Pezizomycotina</taxon>
        <taxon>Eurotiomycetes</taxon>
        <taxon>Eurotiomycetidae</taxon>
        <taxon>Eurotiales</taxon>
        <taxon>Aspergillaceae</taxon>
        <taxon>Aspergillus</taxon>
        <taxon>Aspergillus subgen. Fumigati</taxon>
    </lineage>
</organism>
<dbReference type="GO" id="GO:0008270">
    <property type="term" value="F:zinc ion binding"/>
    <property type="evidence" value="ECO:0007669"/>
    <property type="project" value="InterPro"/>
</dbReference>
<dbReference type="GO" id="GO:0000140">
    <property type="term" value="F:acylglycerone-phosphate reductase (NADP+) activity"/>
    <property type="evidence" value="ECO:0007669"/>
    <property type="project" value="TreeGrafter"/>
</dbReference>
<keyword evidence="3" id="KW-0521">NADP</keyword>
<evidence type="ECO:0000256" key="4">
    <source>
        <dbReference type="ARBA" id="ARBA00023002"/>
    </source>
</evidence>
<dbReference type="Pfam" id="PF00172">
    <property type="entry name" value="Zn_clus"/>
    <property type="match status" value="1"/>
</dbReference>
<keyword evidence="6" id="KW-0238">DNA-binding</keyword>